<dbReference type="STRING" id="1300345.LF41_3186"/>
<dbReference type="SUPFAM" id="SSF55486">
    <property type="entry name" value="Metalloproteases ('zincins'), catalytic domain"/>
    <property type="match status" value="1"/>
</dbReference>
<dbReference type="GO" id="GO:0004222">
    <property type="term" value="F:metalloendopeptidase activity"/>
    <property type="evidence" value="ECO:0007669"/>
    <property type="project" value="InterPro"/>
</dbReference>
<dbReference type="InterPro" id="IPR050728">
    <property type="entry name" value="Zinc_Metalloprotease_M4"/>
</dbReference>
<keyword evidence="7" id="KW-0378">Hydrolase</keyword>
<evidence type="ECO:0000256" key="5">
    <source>
        <dbReference type="ARBA" id="ARBA00022723"/>
    </source>
</evidence>
<feature type="chain" id="PRO_5002007463" evidence="13">
    <location>
        <begin position="26"/>
        <end position="750"/>
    </location>
</feature>
<evidence type="ECO:0000256" key="2">
    <source>
        <dbReference type="ARBA" id="ARBA00009388"/>
    </source>
</evidence>
<dbReference type="Gene3D" id="2.60.120.260">
    <property type="entry name" value="Galactose-binding domain-like"/>
    <property type="match status" value="1"/>
</dbReference>
<evidence type="ECO:0000256" key="3">
    <source>
        <dbReference type="ARBA" id="ARBA00022525"/>
    </source>
</evidence>
<evidence type="ECO:0000256" key="1">
    <source>
        <dbReference type="ARBA" id="ARBA00004613"/>
    </source>
</evidence>
<comment type="subcellular location">
    <subcellularLocation>
        <location evidence="1">Secreted</location>
    </subcellularLocation>
</comment>
<dbReference type="InterPro" id="IPR013856">
    <property type="entry name" value="Peptidase_M4_domain"/>
</dbReference>
<dbReference type="PANTHER" id="PTHR33794">
    <property type="entry name" value="BACILLOLYSIN"/>
    <property type="match status" value="1"/>
</dbReference>
<dbReference type="InterPro" id="IPR023612">
    <property type="entry name" value="Peptidase_M4"/>
</dbReference>
<dbReference type="FunFam" id="2.60.120.260:FF:000149">
    <property type="entry name" value="Leupeptin-inactivating enzyme 1"/>
    <property type="match status" value="1"/>
</dbReference>
<name>A0A0A2X1V5_9GAMM</name>
<evidence type="ECO:0000256" key="7">
    <source>
        <dbReference type="ARBA" id="ARBA00022801"/>
    </source>
</evidence>
<dbReference type="RefSeq" id="WP_036168703.1">
    <property type="nucleotide sequence ID" value="NZ_JRKJ01000009.1"/>
</dbReference>
<evidence type="ECO:0000256" key="13">
    <source>
        <dbReference type="SAM" id="SignalP"/>
    </source>
</evidence>
<dbReference type="InterPro" id="IPR002884">
    <property type="entry name" value="P_dom"/>
</dbReference>
<dbReference type="GO" id="GO:0006508">
    <property type="term" value="P:proteolysis"/>
    <property type="evidence" value="ECO:0007669"/>
    <property type="project" value="UniProtKB-KW"/>
</dbReference>
<feature type="domain" description="P/Homo B" evidence="14">
    <location>
        <begin position="636"/>
        <end position="750"/>
    </location>
</feature>
<feature type="active site" evidence="12">
    <location>
        <position position="362"/>
    </location>
</feature>
<dbReference type="InterPro" id="IPR027268">
    <property type="entry name" value="Peptidase_M4/M1_CTD_sf"/>
</dbReference>
<dbReference type="GO" id="GO:0004252">
    <property type="term" value="F:serine-type endopeptidase activity"/>
    <property type="evidence" value="ECO:0007669"/>
    <property type="project" value="InterPro"/>
</dbReference>
<keyword evidence="3" id="KW-0964">Secreted</keyword>
<dbReference type="Pfam" id="PF04151">
    <property type="entry name" value="PPC"/>
    <property type="match status" value="1"/>
</dbReference>
<keyword evidence="11" id="KW-0865">Zymogen</keyword>
<gene>
    <name evidence="15" type="ORF">LF41_3186</name>
</gene>
<evidence type="ECO:0000259" key="14">
    <source>
        <dbReference type="PROSITE" id="PS51829"/>
    </source>
</evidence>
<dbReference type="Pfam" id="PF01447">
    <property type="entry name" value="Peptidase_M4"/>
    <property type="match status" value="1"/>
</dbReference>
<dbReference type="Gene3D" id="3.10.450.490">
    <property type="match status" value="1"/>
</dbReference>
<dbReference type="InterPro" id="IPR008979">
    <property type="entry name" value="Galactose-bd-like_sf"/>
</dbReference>
<dbReference type="EMBL" id="JRKJ01000009">
    <property type="protein sequence ID" value="KGQ19154.1"/>
    <property type="molecule type" value="Genomic_DNA"/>
</dbReference>
<dbReference type="AlphaFoldDB" id="A0A0A2X1V5"/>
<keyword evidence="5" id="KW-0479">Metal-binding</keyword>
<evidence type="ECO:0000256" key="9">
    <source>
        <dbReference type="ARBA" id="ARBA00022833"/>
    </source>
</evidence>
<sequence length="750" mass="79036">MNRHHRLAALAAATTLALTAQGALAAQRTDLHRLNVSQVNAQSRAVAARTGLALQARERHAEMLNMDVDSNLRELRTNIDKDGTRHIRYQQTFRGLPVFGEHVVVTEGKDGNVRNMFGRLVNGLAGELPAVKASITPANALALGKSAGLGNRVGFMRTENEKSELSIFVDDNDRAHLAYVVSYFADTANGGSPTRPFVIVDARSGRVLKQWDGLTHALVGTGPGGNVKTGQYEYGSGGLHPFLDVAQSGSTCTMNNTAVKTVNLNGSTGASTTAYAYTCPRNTVKTINGAYSPLNDAHFFGGVIQNMYNAYTGTNALTFQLVMRVHYGTSYENAFWNGSYMSFGDGASTFYPLVNADVSGHEVSHGYTEQHSNLTYSGQSGGMNEAFSDMGGEATEYYWKGTNDFDVGREIFKSANGALRYMCTPSADGGSIDNASQYTSGLDVHYSSGVYNKAFCTLAKTAGWDTVKAFKTFARANANYWTPSSTFNSGACGVETAAQDLGYNKADVTAAFTVVGVSCSGGGGGGTPVALTKGVAVTGIGASTGSEKLYTLVVPAGASNLTFTTSGGTGDLDMYVRRGSAPTDTTYDCRPYKSGNAESCTFAAPTAGTYYVRLKAYSTFSGATLLGDYSTGGGGGSTQTYANETDFNILDNATINSPVSVSGRSGNAPTNAQVAVNITHTYKGDLKVDLVAPDGSVYVLSNRAGGSADNIIQTFTVNLSSEALNGTWNLRVNDNAAGDTGKLNSWSVTF</sequence>
<dbReference type="SUPFAM" id="SSF49785">
    <property type="entry name" value="Galactose-binding domain-like"/>
    <property type="match status" value="1"/>
</dbReference>
<evidence type="ECO:0000256" key="8">
    <source>
        <dbReference type="ARBA" id="ARBA00022825"/>
    </source>
</evidence>
<evidence type="ECO:0000256" key="4">
    <source>
        <dbReference type="ARBA" id="ARBA00022670"/>
    </source>
</evidence>
<keyword evidence="4 15" id="KW-0645">Protease</keyword>
<comment type="similarity">
    <text evidence="2">Belongs to the peptidase M4 family.</text>
</comment>
<dbReference type="MEROPS" id="M04.005"/>
<evidence type="ECO:0000313" key="15">
    <source>
        <dbReference type="EMBL" id="KGQ19154.1"/>
    </source>
</evidence>
<comment type="caution">
    <text evidence="15">The sequence shown here is derived from an EMBL/GenBank/DDBJ whole genome shotgun (WGS) entry which is preliminary data.</text>
</comment>
<evidence type="ECO:0000256" key="10">
    <source>
        <dbReference type="ARBA" id="ARBA00023049"/>
    </source>
</evidence>
<protein>
    <submittedName>
        <fullName evidence="15">Zinc metalloprotease</fullName>
    </submittedName>
</protein>
<accession>A0A0A2X1V5</accession>
<dbReference type="InterPro" id="IPR001570">
    <property type="entry name" value="Peptidase_M4_C_domain"/>
</dbReference>
<dbReference type="CDD" id="cd09597">
    <property type="entry name" value="M4_TLP"/>
    <property type="match status" value="1"/>
</dbReference>
<dbReference type="Gene3D" id="2.60.120.380">
    <property type="match status" value="1"/>
</dbReference>
<dbReference type="PROSITE" id="PS51829">
    <property type="entry name" value="P_HOMO_B"/>
    <property type="match status" value="1"/>
</dbReference>
<reference evidence="15 16" key="1">
    <citation type="submission" date="2014-09" db="EMBL/GenBank/DDBJ databases">
        <title>Genome sequences of Lysobacter dokdonensis DS-58.</title>
        <authorList>
            <person name="Kim J.F."/>
            <person name="Kwak M.-J."/>
        </authorList>
    </citation>
    <scope>NUCLEOTIDE SEQUENCE [LARGE SCALE GENOMIC DNA]</scope>
    <source>
        <strain evidence="15 16">DS-58</strain>
    </source>
</reference>
<keyword evidence="9" id="KW-0862">Zinc</keyword>
<dbReference type="Pfam" id="PF02868">
    <property type="entry name" value="Peptidase_M4_C"/>
    <property type="match status" value="1"/>
</dbReference>
<evidence type="ECO:0000256" key="12">
    <source>
        <dbReference type="PIRSR" id="PIRSR623612-1"/>
    </source>
</evidence>
<keyword evidence="6 13" id="KW-0732">Signal</keyword>
<keyword evidence="16" id="KW-1185">Reference proteome</keyword>
<dbReference type="GO" id="GO:0046872">
    <property type="term" value="F:metal ion binding"/>
    <property type="evidence" value="ECO:0007669"/>
    <property type="project" value="UniProtKB-KW"/>
</dbReference>
<proteinExistence type="inferred from homology"/>
<dbReference type="eggNOG" id="COG4935">
    <property type="taxonomic scope" value="Bacteria"/>
</dbReference>
<organism evidence="15 16">
    <name type="scientific">Lysobacter dokdonensis DS-58</name>
    <dbReference type="NCBI Taxonomy" id="1300345"/>
    <lineage>
        <taxon>Bacteria</taxon>
        <taxon>Pseudomonadati</taxon>
        <taxon>Pseudomonadota</taxon>
        <taxon>Gammaproteobacteria</taxon>
        <taxon>Lysobacterales</taxon>
        <taxon>Lysobacteraceae</taxon>
        <taxon>Noviluteimonas</taxon>
    </lineage>
</organism>
<feature type="signal peptide" evidence="13">
    <location>
        <begin position="1"/>
        <end position="25"/>
    </location>
</feature>
<keyword evidence="8" id="KW-0720">Serine protease</keyword>
<dbReference type="Gene3D" id="1.10.390.10">
    <property type="entry name" value="Neutral Protease Domain 2"/>
    <property type="match status" value="1"/>
</dbReference>
<dbReference type="InterPro" id="IPR011096">
    <property type="entry name" value="FTP_domain"/>
</dbReference>
<feature type="active site" description="Proton donor" evidence="12">
    <location>
        <position position="445"/>
    </location>
</feature>
<dbReference type="InterPro" id="IPR007280">
    <property type="entry name" value="Peptidase_C_arc/bac"/>
</dbReference>
<dbReference type="eggNOG" id="COG3227">
    <property type="taxonomic scope" value="Bacteria"/>
</dbReference>
<dbReference type="FunFam" id="2.60.120.380:FF:000013">
    <property type="entry name" value="Alkaline serine protease"/>
    <property type="match status" value="1"/>
</dbReference>
<dbReference type="PATRIC" id="fig|1300345.3.peg.1723"/>
<dbReference type="Pfam" id="PF07504">
    <property type="entry name" value="FTP"/>
    <property type="match status" value="1"/>
</dbReference>
<dbReference type="GO" id="GO:0005576">
    <property type="term" value="C:extracellular region"/>
    <property type="evidence" value="ECO:0007669"/>
    <property type="project" value="UniProtKB-SubCell"/>
</dbReference>
<keyword evidence="10 15" id="KW-0482">Metalloprotease</keyword>
<dbReference type="Gene3D" id="3.10.450.40">
    <property type="match status" value="1"/>
</dbReference>
<evidence type="ECO:0000256" key="6">
    <source>
        <dbReference type="ARBA" id="ARBA00022729"/>
    </source>
</evidence>
<dbReference type="Gene3D" id="3.10.170.10">
    <property type="match status" value="1"/>
</dbReference>
<dbReference type="PRINTS" id="PR00730">
    <property type="entry name" value="THERMOLYSIN"/>
</dbReference>
<dbReference type="Pfam" id="PF01483">
    <property type="entry name" value="P_proprotein"/>
    <property type="match status" value="1"/>
</dbReference>
<evidence type="ECO:0000313" key="16">
    <source>
        <dbReference type="Proteomes" id="UP000030518"/>
    </source>
</evidence>
<dbReference type="Proteomes" id="UP000030518">
    <property type="component" value="Unassembled WGS sequence"/>
</dbReference>
<evidence type="ECO:0000256" key="11">
    <source>
        <dbReference type="ARBA" id="ARBA00023145"/>
    </source>
</evidence>
<dbReference type="PANTHER" id="PTHR33794:SF1">
    <property type="entry name" value="BACILLOLYSIN"/>
    <property type="match status" value="1"/>
</dbReference>